<accession>A0A835F5A2</accession>
<proteinExistence type="predicted"/>
<feature type="compositionally biased region" description="Pro residues" evidence="1">
    <location>
        <begin position="53"/>
        <end position="89"/>
    </location>
</feature>
<organism evidence="2 3">
    <name type="scientific">Digitaria exilis</name>
    <dbReference type="NCBI Taxonomy" id="1010633"/>
    <lineage>
        <taxon>Eukaryota</taxon>
        <taxon>Viridiplantae</taxon>
        <taxon>Streptophyta</taxon>
        <taxon>Embryophyta</taxon>
        <taxon>Tracheophyta</taxon>
        <taxon>Spermatophyta</taxon>
        <taxon>Magnoliopsida</taxon>
        <taxon>Liliopsida</taxon>
        <taxon>Poales</taxon>
        <taxon>Poaceae</taxon>
        <taxon>PACMAD clade</taxon>
        <taxon>Panicoideae</taxon>
        <taxon>Panicodae</taxon>
        <taxon>Paniceae</taxon>
        <taxon>Anthephorinae</taxon>
        <taxon>Digitaria</taxon>
    </lineage>
</organism>
<dbReference type="AlphaFoldDB" id="A0A835F5A2"/>
<evidence type="ECO:0000313" key="2">
    <source>
        <dbReference type="EMBL" id="KAF8728735.1"/>
    </source>
</evidence>
<sequence>MQANKDKEAAAAAAGPSICDRLQSAFHARPAFRPLRRLTVRHQDGGASSKPAAPGPAPSPNHSDPPVPAPPQPLTPEKAPPAPPQPVPVRLPAVAEKKAAASAPPPAGPPVPVPPPDVTAGMAAAATPADANRPSRPRRRPGCAPGSTRTQETRFDLLLDYVAN</sequence>
<name>A0A835F5A2_9POAL</name>
<dbReference type="Proteomes" id="UP000636709">
    <property type="component" value="Unassembled WGS sequence"/>
</dbReference>
<dbReference type="EMBL" id="JACEFO010001626">
    <property type="protein sequence ID" value="KAF8728735.1"/>
    <property type="molecule type" value="Genomic_DNA"/>
</dbReference>
<evidence type="ECO:0000256" key="1">
    <source>
        <dbReference type="SAM" id="MobiDB-lite"/>
    </source>
</evidence>
<keyword evidence="3" id="KW-1185">Reference proteome</keyword>
<protein>
    <submittedName>
        <fullName evidence="2">Uncharacterized protein</fullName>
    </submittedName>
</protein>
<evidence type="ECO:0000313" key="3">
    <source>
        <dbReference type="Proteomes" id="UP000636709"/>
    </source>
</evidence>
<dbReference type="OrthoDB" id="696732at2759"/>
<feature type="region of interest" description="Disordered" evidence="1">
    <location>
        <begin position="29"/>
        <end position="164"/>
    </location>
</feature>
<feature type="compositionally biased region" description="Low complexity" evidence="1">
    <location>
        <begin position="118"/>
        <end position="131"/>
    </location>
</feature>
<comment type="caution">
    <text evidence="2">The sequence shown here is derived from an EMBL/GenBank/DDBJ whole genome shotgun (WGS) entry which is preliminary data.</text>
</comment>
<reference evidence="2" key="1">
    <citation type="submission" date="2020-07" db="EMBL/GenBank/DDBJ databases">
        <title>Genome sequence and genetic diversity analysis of an under-domesticated orphan crop, white fonio (Digitaria exilis).</title>
        <authorList>
            <person name="Bennetzen J.L."/>
            <person name="Chen S."/>
            <person name="Ma X."/>
            <person name="Wang X."/>
            <person name="Yssel A.E.J."/>
            <person name="Chaluvadi S.R."/>
            <person name="Johnson M."/>
            <person name="Gangashetty P."/>
            <person name="Hamidou F."/>
            <person name="Sanogo M.D."/>
            <person name="Zwaenepoel A."/>
            <person name="Wallace J."/>
            <person name="Van De Peer Y."/>
            <person name="Van Deynze A."/>
        </authorList>
    </citation>
    <scope>NUCLEOTIDE SEQUENCE</scope>
    <source>
        <tissue evidence="2">Leaves</tissue>
    </source>
</reference>
<gene>
    <name evidence="2" type="ORF">HU200_018011</name>
</gene>
<feature type="compositionally biased region" description="Pro residues" evidence="1">
    <location>
        <begin position="103"/>
        <end position="117"/>
    </location>
</feature>